<dbReference type="InterPro" id="IPR002110">
    <property type="entry name" value="Ankyrin_rpt"/>
</dbReference>
<dbReference type="InterPro" id="IPR036770">
    <property type="entry name" value="Ankyrin_rpt-contain_sf"/>
</dbReference>
<dbReference type="PANTHER" id="PTHR24128:SF61">
    <property type="entry name" value="ANKYRIN REPEAT-CONTAINING PROTEIN BDA1-LIKE"/>
    <property type="match status" value="1"/>
</dbReference>
<dbReference type="Pfam" id="PF12796">
    <property type="entry name" value="Ank_2"/>
    <property type="match status" value="2"/>
</dbReference>
<gene>
    <name evidence="2" type="ORF">JRO89_XS01G0008900</name>
</gene>
<protein>
    <submittedName>
        <fullName evidence="2">Uncharacterized protein</fullName>
    </submittedName>
</protein>
<name>A0ABQ8IHP1_9ROSI</name>
<dbReference type="PROSITE" id="PS50297">
    <property type="entry name" value="ANK_REP_REGION"/>
    <property type="match status" value="1"/>
</dbReference>
<organism evidence="2 3">
    <name type="scientific">Xanthoceras sorbifolium</name>
    <dbReference type="NCBI Taxonomy" id="99658"/>
    <lineage>
        <taxon>Eukaryota</taxon>
        <taxon>Viridiplantae</taxon>
        <taxon>Streptophyta</taxon>
        <taxon>Embryophyta</taxon>
        <taxon>Tracheophyta</taxon>
        <taxon>Spermatophyta</taxon>
        <taxon>Magnoliopsida</taxon>
        <taxon>eudicotyledons</taxon>
        <taxon>Gunneridae</taxon>
        <taxon>Pentapetalae</taxon>
        <taxon>rosids</taxon>
        <taxon>malvids</taxon>
        <taxon>Sapindales</taxon>
        <taxon>Sapindaceae</taxon>
        <taxon>Xanthoceroideae</taxon>
        <taxon>Xanthoceras</taxon>
    </lineage>
</organism>
<dbReference type="SMART" id="SM00248">
    <property type="entry name" value="ANK"/>
    <property type="match status" value="4"/>
</dbReference>
<accession>A0ABQ8IHP1</accession>
<keyword evidence="3" id="KW-1185">Reference proteome</keyword>
<evidence type="ECO:0000313" key="2">
    <source>
        <dbReference type="EMBL" id="KAH7576186.1"/>
    </source>
</evidence>
<dbReference type="Proteomes" id="UP000827721">
    <property type="component" value="Unassembled WGS sequence"/>
</dbReference>
<proteinExistence type="predicted"/>
<dbReference type="EMBL" id="JAFEMO010000001">
    <property type="protein sequence ID" value="KAH7576186.1"/>
    <property type="molecule type" value="Genomic_DNA"/>
</dbReference>
<feature type="repeat" description="ANK" evidence="1">
    <location>
        <begin position="68"/>
        <end position="100"/>
    </location>
</feature>
<reference evidence="2 3" key="1">
    <citation type="submission" date="2021-02" db="EMBL/GenBank/DDBJ databases">
        <title>Plant Genome Project.</title>
        <authorList>
            <person name="Zhang R.-G."/>
        </authorList>
    </citation>
    <scope>NUCLEOTIDE SEQUENCE [LARGE SCALE GENOMIC DNA]</scope>
    <source>
        <tissue evidence="2">Leaves</tissue>
    </source>
</reference>
<dbReference type="PROSITE" id="PS50088">
    <property type="entry name" value="ANK_REPEAT"/>
    <property type="match status" value="1"/>
</dbReference>
<dbReference type="PANTHER" id="PTHR24128">
    <property type="entry name" value="HOMEOBOX PROTEIN WARIAI"/>
    <property type="match status" value="1"/>
</dbReference>
<evidence type="ECO:0000256" key="1">
    <source>
        <dbReference type="PROSITE-ProRule" id="PRU00023"/>
    </source>
</evidence>
<sequence length="400" mass="44575">MEVLEAAARNGDVTLLLTLLQQNPDLLQDCTVLSRENPIHIASKYGHQAFVMELLSKKPSFARELNKYGYSPMHLAAASGHEQVVLELLKADHDSCLMKDRNGWTPLHWATYRARKVIVNLLLSASQESASVLTYRGESFLHLAVKYNQCQHFDVLVQWLKQLNMEDLVNKTDSEGNTILHLATYRRQYQLFKAHRGAKMSSWSLCARCKALVFNVAYNMMQTLQTLLTGDSNLRRMLQMNIRNAAGLTALDVFYQISSEPDEDIGQMLHGAGALRAGHLEALTNINVHNIMGDRHPVLGLSAKCLELIYCPVEMRNVILVLLVQVIVVVLQAVSGPSDCSPLQYQDGNYSGGESRSYSIREVLAVSGKASQVSHLKLLVCVDRTVACSTSLLHDMIKAL</sequence>
<comment type="caution">
    <text evidence="2">The sequence shown here is derived from an EMBL/GenBank/DDBJ whole genome shotgun (WGS) entry which is preliminary data.</text>
</comment>
<keyword evidence="1" id="KW-0040">ANK repeat</keyword>
<dbReference type="SUPFAM" id="SSF48403">
    <property type="entry name" value="Ankyrin repeat"/>
    <property type="match status" value="1"/>
</dbReference>
<evidence type="ECO:0000313" key="3">
    <source>
        <dbReference type="Proteomes" id="UP000827721"/>
    </source>
</evidence>
<dbReference type="Gene3D" id="1.25.40.20">
    <property type="entry name" value="Ankyrin repeat-containing domain"/>
    <property type="match status" value="1"/>
</dbReference>